<keyword evidence="1" id="KW-1133">Transmembrane helix</keyword>
<feature type="transmembrane region" description="Helical" evidence="1">
    <location>
        <begin position="107"/>
        <end position="129"/>
    </location>
</feature>
<evidence type="ECO:0000313" key="2">
    <source>
        <dbReference type="EMBL" id="TCT02983.1"/>
    </source>
</evidence>
<dbReference type="Proteomes" id="UP000294664">
    <property type="component" value="Unassembled WGS sequence"/>
</dbReference>
<evidence type="ECO:0000313" key="3">
    <source>
        <dbReference type="Proteomes" id="UP000294664"/>
    </source>
</evidence>
<comment type="caution">
    <text evidence="2">The sequence shown here is derived from an EMBL/GenBank/DDBJ whole genome shotgun (WGS) entry which is preliminary data.</text>
</comment>
<dbReference type="EMBL" id="SMAI01000011">
    <property type="protein sequence ID" value="TCT02983.1"/>
    <property type="molecule type" value="Genomic_DNA"/>
</dbReference>
<feature type="transmembrane region" description="Helical" evidence="1">
    <location>
        <begin position="287"/>
        <end position="307"/>
    </location>
</feature>
<feature type="transmembrane region" description="Helical" evidence="1">
    <location>
        <begin position="159"/>
        <end position="175"/>
    </location>
</feature>
<dbReference type="AlphaFoldDB" id="A0A4R3LR44"/>
<reference evidence="2 3" key="1">
    <citation type="submission" date="2019-03" db="EMBL/GenBank/DDBJ databases">
        <title>Genomic Encyclopedia of Type Strains, Phase IV (KMG-IV): sequencing the most valuable type-strain genomes for metagenomic binning, comparative biology and taxonomic classification.</title>
        <authorList>
            <person name="Goeker M."/>
        </authorList>
    </citation>
    <scope>NUCLEOTIDE SEQUENCE [LARGE SCALE GENOMIC DNA]</scope>
    <source>
        <strain evidence="2 3">DSM 9035</strain>
    </source>
</reference>
<evidence type="ECO:0000256" key="1">
    <source>
        <dbReference type="SAM" id="Phobius"/>
    </source>
</evidence>
<evidence type="ECO:0008006" key="4">
    <source>
        <dbReference type="Google" id="ProtNLM"/>
    </source>
</evidence>
<feature type="transmembrane region" description="Helical" evidence="1">
    <location>
        <begin position="223"/>
        <end position="243"/>
    </location>
</feature>
<protein>
    <recommendedName>
        <fullName evidence="4">Dolichyl-phosphate-mannose-protein mannosyltransferase</fullName>
    </recommendedName>
</protein>
<feature type="transmembrane region" description="Helical" evidence="1">
    <location>
        <begin position="187"/>
        <end position="211"/>
    </location>
</feature>
<feature type="transmembrane region" description="Helical" evidence="1">
    <location>
        <begin position="357"/>
        <end position="376"/>
    </location>
</feature>
<gene>
    <name evidence="2" type="ORF">EDC64_111155</name>
</gene>
<sequence length="558" mass="62046">MSRREASAGAPIGGRFPVPGQARTWMAAVSAGGGSRLIVVFCLACVFATGALACRRSIFQDEGAIILNFAAGYLGFFAPLPYYDQAAPPLAMAVLSAFYSLEGGDLFLTRFFLLLLCWVFFAGALAVALRTRDTGLWYGLLITLAVRPILLYATEIKQYAFEFIFTIVFLMMHLARKGDYSLRYLALFLALGILSIFFSFSSVFIILAVMFDIVVTRESRGVRLYWAAGAVLYCLVWGAVYVVMVKPMIAFQFINYGKEYAGLTLLNVVRNGDLTSLVIMLKEVRGIGPHLFIVVAAPVLLIAGLRAKTPRAAPILPRWGEARSADHAAARLLVWVCGGLGLLNVLGIYPFSTTRQMLYVAPVIGLFLGWLVVRMLTAFGLRPAMRTALLALMIAPAMLYNLGVAARTSYVKTDVWDLYQFIKQHQYRHVVSWVIFDPTLQLFYGTDPDKTFEVKGLLNRNSAPNLSVAELKRRLAANDDDIPNQLWSVLKREEDFRAYVDWVVRRVTRDDVTLIATVEIFPYQEQQLDAALKAAGCDGRVVFEEKAVKAFEVRCAHP</sequence>
<feature type="transmembrane region" description="Helical" evidence="1">
    <location>
        <begin position="328"/>
        <end position="351"/>
    </location>
</feature>
<proteinExistence type="predicted"/>
<feature type="transmembrane region" description="Helical" evidence="1">
    <location>
        <begin position="388"/>
        <end position="406"/>
    </location>
</feature>
<name>A0A4R3LR44_9HYPH</name>
<keyword evidence="1" id="KW-0812">Transmembrane</keyword>
<accession>A0A4R3LR44</accession>
<feature type="transmembrane region" description="Helical" evidence="1">
    <location>
        <begin position="33"/>
        <end position="53"/>
    </location>
</feature>
<organism evidence="2 3">
    <name type="scientific">Aquabacter spiritensis</name>
    <dbReference type="NCBI Taxonomy" id="933073"/>
    <lineage>
        <taxon>Bacteria</taxon>
        <taxon>Pseudomonadati</taxon>
        <taxon>Pseudomonadota</taxon>
        <taxon>Alphaproteobacteria</taxon>
        <taxon>Hyphomicrobiales</taxon>
        <taxon>Xanthobacteraceae</taxon>
        <taxon>Aquabacter</taxon>
    </lineage>
</organism>
<feature type="transmembrane region" description="Helical" evidence="1">
    <location>
        <begin position="65"/>
        <end position="83"/>
    </location>
</feature>
<keyword evidence="1" id="KW-0472">Membrane</keyword>
<keyword evidence="3" id="KW-1185">Reference proteome</keyword>